<dbReference type="RefSeq" id="WP_161348217.1">
    <property type="nucleotide sequence ID" value="NZ_BMGW01000012.1"/>
</dbReference>
<dbReference type="FunFam" id="1.10.287.130:FF:000049">
    <property type="entry name" value="C4-dicarboxylate transport sensor protein DctB"/>
    <property type="match status" value="1"/>
</dbReference>
<evidence type="ECO:0000256" key="7">
    <source>
        <dbReference type="ARBA" id="ARBA00022679"/>
    </source>
</evidence>
<evidence type="ECO:0000313" key="19">
    <source>
        <dbReference type="EMBL" id="MZQ90836.1"/>
    </source>
</evidence>
<evidence type="ECO:0000256" key="11">
    <source>
        <dbReference type="ARBA" id="ARBA00022840"/>
    </source>
</evidence>
<comment type="caution">
    <text evidence="19">The sequence shown here is derived from an EMBL/GenBank/DDBJ whole genome shotgun (WGS) entry which is preliminary data.</text>
</comment>
<feature type="transmembrane region" description="Helical" evidence="17">
    <location>
        <begin position="290"/>
        <end position="312"/>
    </location>
</feature>
<keyword evidence="9" id="KW-0547">Nucleotide-binding</keyword>
<evidence type="ECO:0000256" key="3">
    <source>
        <dbReference type="ARBA" id="ARBA00012438"/>
    </source>
</evidence>
<keyword evidence="8 17" id="KW-0812">Transmembrane</keyword>
<keyword evidence="20" id="KW-1185">Reference proteome</keyword>
<dbReference type="Pfam" id="PF02518">
    <property type="entry name" value="HATPase_c"/>
    <property type="match status" value="1"/>
</dbReference>
<feature type="domain" description="Histidine kinase" evidence="18">
    <location>
        <begin position="375"/>
        <end position="589"/>
    </location>
</feature>
<gene>
    <name evidence="19" type="ORF">GS660_17215</name>
</gene>
<keyword evidence="5" id="KW-0997">Cell inner membrane</keyword>
<evidence type="ECO:0000259" key="18">
    <source>
        <dbReference type="PROSITE" id="PS50109"/>
    </source>
</evidence>
<keyword evidence="14 17" id="KW-0472">Membrane</keyword>
<dbReference type="GO" id="GO:0005886">
    <property type="term" value="C:plasma membrane"/>
    <property type="evidence" value="ECO:0007669"/>
    <property type="project" value="UniProtKB-SubCell"/>
</dbReference>
<evidence type="ECO:0000256" key="17">
    <source>
        <dbReference type="SAM" id="Phobius"/>
    </source>
</evidence>
<dbReference type="SUPFAM" id="SSF103190">
    <property type="entry name" value="Sensory domain-like"/>
    <property type="match status" value="1"/>
</dbReference>
<evidence type="ECO:0000256" key="15">
    <source>
        <dbReference type="ARBA" id="ARBA00059004"/>
    </source>
</evidence>
<dbReference type="InterPro" id="IPR017055">
    <property type="entry name" value="Sig_transdc_His_kinase_DctB"/>
</dbReference>
<accession>A0A6L8VM49</accession>
<evidence type="ECO:0000256" key="13">
    <source>
        <dbReference type="ARBA" id="ARBA00023012"/>
    </source>
</evidence>
<dbReference type="PRINTS" id="PR00344">
    <property type="entry name" value="BCTRLSENSOR"/>
</dbReference>
<evidence type="ECO:0000256" key="8">
    <source>
        <dbReference type="ARBA" id="ARBA00022692"/>
    </source>
</evidence>
<dbReference type="SUPFAM" id="SSF55874">
    <property type="entry name" value="ATPase domain of HSP90 chaperone/DNA topoisomerase II/histidine kinase"/>
    <property type="match status" value="1"/>
</dbReference>
<keyword evidence="6" id="KW-0597">Phosphoprotein</keyword>
<keyword evidence="4" id="KW-1003">Cell membrane</keyword>
<keyword evidence="12 17" id="KW-1133">Transmembrane helix</keyword>
<evidence type="ECO:0000256" key="12">
    <source>
        <dbReference type="ARBA" id="ARBA00022989"/>
    </source>
</evidence>
<dbReference type="AlphaFoldDB" id="A0A6L8VM49"/>
<comment type="subcellular location">
    <subcellularLocation>
        <location evidence="2">Cell inner membrane</location>
        <topology evidence="2">Multi-pass membrane protein</topology>
    </subcellularLocation>
</comment>
<evidence type="ECO:0000256" key="6">
    <source>
        <dbReference type="ARBA" id="ARBA00022553"/>
    </source>
</evidence>
<evidence type="ECO:0000256" key="5">
    <source>
        <dbReference type="ARBA" id="ARBA00022519"/>
    </source>
</evidence>
<dbReference type="InterPro" id="IPR004358">
    <property type="entry name" value="Sig_transdc_His_kin-like_C"/>
</dbReference>
<dbReference type="EMBL" id="WWNR01000012">
    <property type="protein sequence ID" value="MZQ90836.1"/>
    <property type="molecule type" value="Genomic_DNA"/>
</dbReference>
<evidence type="ECO:0000256" key="14">
    <source>
        <dbReference type="ARBA" id="ARBA00023136"/>
    </source>
</evidence>
<keyword evidence="7" id="KW-0808">Transferase</keyword>
<dbReference type="PANTHER" id="PTHR43065:SF46">
    <property type="entry name" value="C4-DICARBOXYLATE TRANSPORT SENSOR PROTEIN DCTB"/>
    <property type="match status" value="1"/>
</dbReference>
<dbReference type="InterPro" id="IPR003594">
    <property type="entry name" value="HATPase_dom"/>
</dbReference>
<dbReference type="CDD" id="cd00082">
    <property type="entry name" value="HisKA"/>
    <property type="match status" value="1"/>
</dbReference>
<keyword evidence="10 19" id="KW-0418">Kinase</keyword>
<dbReference type="InterPro" id="IPR003661">
    <property type="entry name" value="HisK_dim/P_dom"/>
</dbReference>
<dbReference type="SMART" id="SM00387">
    <property type="entry name" value="HATPase_c"/>
    <property type="match status" value="1"/>
</dbReference>
<sequence length="597" mass="63585">MSRPLPFASLPRPALLIAGLLAMTALLSAAAFALAQYTASARLEAELRDRLTVTRHSVVTEIERFRYLPAVVGQDARVRALLADPGNAAAADAANAYLQTVRDLSGVDELYVTDAQGLTVAASNWNQPGSFLGHSYAFRPYFQGAMLEGAARYYAVGVTTGKPGYFLSARLGPAIAPTGVAVVKVDMATLEGTWVRANEHVALADPDGVIFLSGLRNWKYRPLEPLAAPALERMLAERRYDGLDIAAAEPLTGAITSDTREPLRIARAALEPDGWQIVVGLPSAPVLRSAWQVAGLAALAGLLASVGALILWQRRQLIRLKLNQNAVLERRVAERTVELAHEIEERRRAEDELRQTHESLVHAAKLAVLGRMSAAIVHEVSQPLSALDNTLAAAELHLSRGDTERAANSLGSARGLLRRMQTMVRHLKTFGAKQKLTPPEPVDMAAVLAASAEILEPRLRELGVGLALPAPASLPPVSGNPVRLEQVATNLLLNAAEASAGTGPVTITAALDRHANGLRLTIADRGPGIPEDMREKVMEPFFTTRVTGEGLGLGLSIVRTILEQTGGTLTFAPRPGGGTLTLVDLPLHPAAASKAAR</sequence>
<organism evidence="19 20">
    <name type="scientific">Frigidibacter albus</name>
    <dbReference type="NCBI Taxonomy" id="1465486"/>
    <lineage>
        <taxon>Bacteria</taxon>
        <taxon>Pseudomonadati</taxon>
        <taxon>Pseudomonadota</taxon>
        <taxon>Alphaproteobacteria</taxon>
        <taxon>Rhodobacterales</taxon>
        <taxon>Paracoccaceae</taxon>
        <taxon>Frigidibacter</taxon>
    </lineage>
</organism>
<evidence type="ECO:0000256" key="10">
    <source>
        <dbReference type="ARBA" id="ARBA00022777"/>
    </source>
</evidence>
<evidence type="ECO:0000256" key="16">
    <source>
        <dbReference type="ARBA" id="ARBA00073143"/>
    </source>
</evidence>
<dbReference type="PANTHER" id="PTHR43065">
    <property type="entry name" value="SENSOR HISTIDINE KINASE"/>
    <property type="match status" value="1"/>
</dbReference>
<dbReference type="EC" id="2.7.13.3" evidence="3"/>
<dbReference type="InterPro" id="IPR036890">
    <property type="entry name" value="HATPase_C_sf"/>
</dbReference>
<reference evidence="19 20" key="1">
    <citation type="submission" date="2020-01" db="EMBL/GenBank/DDBJ databases">
        <title>Frigidibacter albus SP32T (=CGMCC 1.13995T).</title>
        <authorList>
            <person name="Liao X."/>
        </authorList>
    </citation>
    <scope>NUCLEOTIDE SEQUENCE [LARGE SCALE GENOMIC DNA]</scope>
    <source>
        <strain evidence="19 20">SP32</strain>
    </source>
</reference>
<dbReference type="InterPro" id="IPR029151">
    <property type="entry name" value="Sensor-like_sf"/>
</dbReference>
<dbReference type="PROSITE" id="PS50109">
    <property type="entry name" value="HIS_KIN"/>
    <property type="match status" value="1"/>
</dbReference>
<evidence type="ECO:0000256" key="2">
    <source>
        <dbReference type="ARBA" id="ARBA00004429"/>
    </source>
</evidence>
<comment type="catalytic activity">
    <reaction evidence="1">
        <text>ATP + protein L-histidine = ADP + protein N-phospho-L-histidine.</text>
        <dbReference type="EC" id="2.7.13.3"/>
    </reaction>
</comment>
<keyword evidence="11" id="KW-0067">ATP-binding</keyword>
<dbReference type="Gene3D" id="3.30.565.10">
    <property type="entry name" value="Histidine kinase-like ATPase, C-terminal domain"/>
    <property type="match status" value="1"/>
</dbReference>
<dbReference type="InterPro" id="IPR005467">
    <property type="entry name" value="His_kinase_dom"/>
</dbReference>
<dbReference type="OrthoDB" id="7797927at2"/>
<dbReference type="GO" id="GO:0000155">
    <property type="term" value="F:phosphorelay sensor kinase activity"/>
    <property type="evidence" value="ECO:0007669"/>
    <property type="project" value="InterPro"/>
</dbReference>
<evidence type="ECO:0000256" key="4">
    <source>
        <dbReference type="ARBA" id="ARBA00022475"/>
    </source>
</evidence>
<dbReference type="PIRSF" id="PIRSF036431">
    <property type="entry name" value="STHK_DctB"/>
    <property type="match status" value="1"/>
</dbReference>
<dbReference type="Gene3D" id="6.10.250.3020">
    <property type="match status" value="1"/>
</dbReference>
<keyword evidence="13" id="KW-0902">Two-component regulatory system</keyword>
<protein>
    <recommendedName>
        <fullName evidence="16">C4-dicarboxylate transport sensor protein DctB</fullName>
        <ecNumber evidence="3">2.7.13.3</ecNumber>
    </recommendedName>
</protein>
<evidence type="ECO:0000256" key="1">
    <source>
        <dbReference type="ARBA" id="ARBA00000085"/>
    </source>
</evidence>
<dbReference type="Gene3D" id="3.30.450.20">
    <property type="entry name" value="PAS domain"/>
    <property type="match status" value="2"/>
</dbReference>
<dbReference type="Gene3D" id="1.10.287.130">
    <property type="match status" value="1"/>
</dbReference>
<proteinExistence type="predicted"/>
<dbReference type="Proteomes" id="UP000477083">
    <property type="component" value="Unassembled WGS sequence"/>
</dbReference>
<evidence type="ECO:0000313" key="20">
    <source>
        <dbReference type="Proteomes" id="UP000477083"/>
    </source>
</evidence>
<dbReference type="GO" id="GO:0005524">
    <property type="term" value="F:ATP binding"/>
    <property type="evidence" value="ECO:0007669"/>
    <property type="project" value="UniProtKB-KW"/>
</dbReference>
<name>A0A6L8VM49_9RHOB</name>
<comment type="function">
    <text evidence="15">Member of the two-component regulatory system DctB/DctD involved in the transport of C4-dicarboxylates. DctB functions as a membrane-associated protein kinase that phosphorylates DctD in response to environmental signals.</text>
</comment>
<evidence type="ECO:0000256" key="9">
    <source>
        <dbReference type="ARBA" id="ARBA00022741"/>
    </source>
</evidence>